<organism evidence="1">
    <name type="scientific">hydrothermal vent metagenome</name>
    <dbReference type="NCBI Taxonomy" id="652676"/>
    <lineage>
        <taxon>unclassified sequences</taxon>
        <taxon>metagenomes</taxon>
        <taxon>ecological metagenomes</taxon>
    </lineage>
</organism>
<gene>
    <name evidence="1" type="ORF">MNBD_NITROSPINAE02-1675</name>
</gene>
<proteinExistence type="predicted"/>
<name>A0A3B1C960_9ZZZZ</name>
<accession>A0A3B1C960</accession>
<dbReference type="AlphaFoldDB" id="A0A3B1C960"/>
<dbReference type="EMBL" id="UOGE01000045">
    <property type="protein sequence ID" value="VAX19400.1"/>
    <property type="molecule type" value="Genomic_DNA"/>
</dbReference>
<sequence length="167" mass="18987">MKIVYTAIIIFVVTFGGHAEAAPNKTDKLKKQIIKIQNAGKLGIRNLILCRQIIGYGSYIPYDTNVIEKGKTAFFYFEPGNIFISESNGKYSFSISEDITIVDSKGKVILDKPKLVKSSSISRQPLFDIYLRNEFHINSPGDYIFKIVLYDDLRGTKTKTEFKFKVK</sequence>
<protein>
    <submittedName>
        <fullName evidence="1">Uncharacterized protein</fullName>
    </submittedName>
</protein>
<reference evidence="1" key="1">
    <citation type="submission" date="2018-06" db="EMBL/GenBank/DDBJ databases">
        <authorList>
            <person name="Zhirakovskaya E."/>
        </authorList>
    </citation>
    <scope>NUCLEOTIDE SEQUENCE</scope>
</reference>
<evidence type="ECO:0000313" key="1">
    <source>
        <dbReference type="EMBL" id="VAX19400.1"/>
    </source>
</evidence>